<evidence type="ECO:0000313" key="2">
    <source>
        <dbReference type="Proteomes" id="UP000095512"/>
    </source>
</evidence>
<dbReference type="RefSeq" id="WP_057572451.1">
    <property type="nucleotide sequence ID" value="NZ_CZAB01000041.1"/>
</dbReference>
<protein>
    <submittedName>
        <fullName evidence="1">Uncharacterized protein</fullName>
    </submittedName>
</protein>
<reference evidence="1 2" key="1">
    <citation type="submission" date="2015-09" db="EMBL/GenBank/DDBJ databases">
        <authorList>
            <consortium name="Pathogen Informatics"/>
        </authorList>
    </citation>
    <scope>NUCLEOTIDE SEQUENCE [LARGE SCALE GENOMIC DNA]</scope>
    <source>
        <strain evidence="1 2">2789STDY5834865</strain>
    </source>
</reference>
<evidence type="ECO:0000313" key="1">
    <source>
        <dbReference type="EMBL" id="CUP60604.1"/>
    </source>
</evidence>
<dbReference type="Proteomes" id="UP000095512">
    <property type="component" value="Unassembled WGS sequence"/>
</dbReference>
<dbReference type="EMBL" id="CZAB01000041">
    <property type="protein sequence ID" value="CUP60604.1"/>
    <property type="molecule type" value="Genomic_DNA"/>
</dbReference>
<organism evidence="1 2">
    <name type="scientific">Enterocloster clostridioformis</name>
    <dbReference type="NCBI Taxonomy" id="1531"/>
    <lineage>
        <taxon>Bacteria</taxon>
        <taxon>Bacillati</taxon>
        <taxon>Bacillota</taxon>
        <taxon>Clostridia</taxon>
        <taxon>Lachnospirales</taxon>
        <taxon>Lachnospiraceae</taxon>
        <taxon>Enterocloster</taxon>
    </lineage>
</organism>
<dbReference type="AlphaFoldDB" id="A0A174PHI3"/>
<gene>
    <name evidence="1" type="ORF">ERS852480_03678</name>
</gene>
<sequence length="74" mass="8009">MIKTEKNVPIVGIEAHGEKAETTIRGKYRDVVSLTVALLLGVSKALAGDDIEDQASTLQALYLTALDELRKKAK</sequence>
<name>A0A174PHI3_9FIRM</name>
<proteinExistence type="predicted"/>
<accession>A0A174PHI3</accession>